<dbReference type="OrthoDB" id="4730946at2"/>
<evidence type="ECO:0000259" key="2">
    <source>
        <dbReference type="Pfam" id="PF05305"/>
    </source>
</evidence>
<protein>
    <recommendedName>
        <fullName evidence="2">DUF732 domain-containing protein</fullName>
    </recommendedName>
</protein>
<keyword evidence="1" id="KW-0732">Signal</keyword>
<sequence length="114" mass="11285">MKLLPVLAVVAAMVGFAAPAHADPSGVDADFLSALNKAGITYASADQAVEAGKAACQLLDQGQSDVEVVKRVTDLNPGFTISGAAKFTAIAASAYCPQYVNSGGGNPNGGGDAS</sequence>
<gene>
    <name evidence="3" type="ORF">AWC14_02965</name>
</gene>
<reference evidence="3 4" key="1">
    <citation type="submission" date="2016-01" db="EMBL/GenBank/DDBJ databases">
        <title>The new phylogeny of the genus Mycobacterium.</title>
        <authorList>
            <person name="Tarcisio F."/>
            <person name="Conor M."/>
            <person name="Antonella G."/>
            <person name="Elisabetta G."/>
            <person name="Giulia F.S."/>
            <person name="Sara T."/>
            <person name="Anna F."/>
            <person name="Clotilde B."/>
            <person name="Roberto B."/>
            <person name="Veronica D.S."/>
            <person name="Fabio R."/>
            <person name="Monica P."/>
            <person name="Olivier J."/>
            <person name="Enrico T."/>
            <person name="Nicola S."/>
        </authorList>
    </citation>
    <scope>NUCLEOTIDE SEQUENCE [LARGE SCALE GENOMIC DNA]</scope>
    <source>
        <strain evidence="3 4">DSM 45166</strain>
    </source>
</reference>
<evidence type="ECO:0000313" key="4">
    <source>
        <dbReference type="Proteomes" id="UP000193487"/>
    </source>
</evidence>
<feature type="signal peptide" evidence="1">
    <location>
        <begin position="1"/>
        <end position="22"/>
    </location>
</feature>
<comment type="caution">
    <text evidence="3">The sequence shown here is derived from an EMBL/GenBank/DDBJ whole genome shotgun (WGS) entry which is preliminary data.</text>
</comment>
<dbReference type="EMBL" id="LQPE01000103">
    <property type="protein sequence ID" value="ORW04557.1"/>
    <property type="molecule type" value="Genomic_DNA"/>
</dbReference>
<proteinExistence type="predicted"/>
<dbReference type="Proteomes" id="UP000193487">
    <property type="component" value="Unassembled WGS sequence"/>
</dbReference>
<evidence type="ECO:0000256" key="1">
    <source>
        <dbReference type="SAM" id="SignalP"/>
    </source>
</evidence>
<organism evidence="3 4">
    <name type="scientific">Mycobacterium kyorinense</name>
    <dbReference type="NCBI Taxonomy" id="487514"/>
    <lineage>
        <taxon>Bacteria</taxon>
        <taxon>Bacillati</taxon>
        <taxon>Actinomycetota</taxon>
        <taxon>Actinomycetes</taxon>
        <taxon>Mycobacteriales</taxon>
        <taxon>Mycobacteriaceae</taxon>
        <taxon>Mycobacterium</taxon>
    </lineage>
</organism>
<name>A0A1X1Y0D3_9MYCO</name>
<keyword evidence="4" id="KW-1185">Reference proteome</keyword>
<evidence type="ECO:0000313" key="3">
    <source>
        <dbReference type="EMBL" id="ORW04557.1"/>
    </source>
</evidence>
<accession>A0A1X1Y0D3</accession>
<dbReference type="AlphaFoldDB" id="A0A1X1Y0D3"/>
<feature type="domain" description="DUF732" evidence="2">
    <location>
        <begin position="28"/>
        <end position="98"/>
    </location>
</feature>
<dbReference type="Pfam" id="PF05305">
    <property type="entry name" value="DUF732"/>
    <property type="match status" value="1"/>
</dbReference>
<dbReference type="InterPro" id="IPR007969">
    <property type="entry name" value="DUF732"/>
</dbReference>
<feature type="chain" id="PRO_5010852370" description="DUF732 domain-containing protein" evidence="1">
    <location>
        <begin position="23"/>
        <end position="114"/>
    </location>
</feature>